<dbReference type="InterPro" id="IPR041492">
    <property type="entry name" value="HAD_2"/>
</dbReference>
<dbReference type="OrthoDB" id="9800058at2"/>
<dbReference type="Pfam" id="PF13419">
    <property type="entry name" value="HAD_2"/>
    <property type="match status" value="1"/>
</dbReference>
<dbReference type="EMBL" id="RJLM01000001">
    <property type="protein sequence ID" value="RWX57560.1"/>
    <property type="molecule type" value="Genomic_DNA"/>
</dbReference>
<dbReference type="SFLD" id="SFLDS00003">
    <property type="entry name" value="Haloacid_Dehalogenase"/>
    <property type="match status" value="1"/>
</dbReference>
<evidence type="ECO:0000256" key="5">
    <source>
        <dbReference type="ARBA" id="ARBA00023277"/>
    </source>
</evidence>
<comment type="caution">
    <text evidence="6">The sequence shown here is derived from an EMBL/GenBank/DDBJ whole genome shotgun (WGS) entry which is preliminary data.</text>
</comment>
<dbReference type="InterPro" id="IPR006439">
    <property type="entry name" value="HAD-SF_hydro_IA"/>
</dbReference>
<dbReference type="InterPro" id="IPR051600">
    <property type="entry name" value="Beta-PGM-like"/>
</dbReference>
<name>A0A444JWW8_9GAMM</name>
<evidence type="ECO:0000256" key="3">
    <source>
        <dbReference type="ARBA" id="ARBA00022723"/>
    </source>
</evidence>
<dbReference type="InterPro" id="IPR023198">
    <property type="entry name" value="PGP-like_dom2"/>
</dbReference>
<dbReference type="PANTHER" id="PTHR46193">
    <property type="entry name" value="6-PHOSPHOGLUCONATE PHOSPHATASE"/>
    <property type="match status" value="1"/>
</dbReference>
<dbReference type="GO" id="GO:0003824">
    <property type="term" value="F:catalytic activity"/>
    <property type="evidence" value="ECO:0007669"/>
    <property type="project" value="UniProtKB-ARBA"/>
</dbReference>
<proteinExistence type="inferred from homology"/>
<dbReference type="AlphaFoldDB" id="A0A444JWW8"/>
<sequence length="228" mass="25572">MQAICFDFDGTLVDSEVFHANNWSSYLAKLGKEMPSALFLSEYAGVTWDKVAVALKARFSLDLSIEQMLVQMELRTREALQQGTIPAKVGAEEILHKLHGHLPLAVVTGAPRVYVEGILHRHGWLDLFDYVFCGEDVDKNKPEPDIYHYACETLGFHASQVIAIEDSFTGVQSAYSAGLKVVLINEEQHDWLITPDYHFETMVQAHSTVADLIHLPRHAAKEFEAVYG</sequence>
<evidence type="ECO:0000313" key="7">
    <source>
        <dbReference type="Proteomes" id="UP000287563"/>
    </source>
</evidence>
<dbReference type="InterPro" id="IPR023214">
    <property type="entry name" value="HAD_sf"/>
</dbReference>
<organism evidence="6 7">
    <name type="scientific">Photobacterium chitinilyticum</name>
    <dbReference type="NCBI Taxonomy" id="2485123"/>
    <lineage>
        <taxon>Bacteria</taxon>
        <taxon>Pseudomonadati</taxon>
        <taxon>Pseudomonadota</taxon>
        <taxon>Gammaproteobacteria</taxon>
        <taxon>Vibrionales</taxon>
        <taxon>Vibrionaceae</taxon>
        <taxon>Photobacterium</taxon>
    </lineage>
</organism>
<dbReference type="GO" id="GO:0046872">
    <property type="term" value="F:metal ion binding"/>
    <property type="evidence" value="ECO:0007669"/>
    <property type="project" value="UniProtKB-KW"/>
</dbReference>
<keyword evidence="5" id="KW-0119">Carbohydrate metabolism</keyword>
<dbReference type="InterPro" id="IPR036412">
    <property type="entry name" value="HAD-like_sf"/>
</dbReference>
<keyword evidence="7" id="KW-1185">Reference proteome</keyword>
<evidence type="ECO:0000256" key="4">
    <source>
        <dbReference type="ARBA" id="ARBA00022842"/>
    </source>
</evidence>
<reference evidence="6 7" key="1">
    <citation type="submission" date="2018-11" db="EMBL/GenBank/DDBJ databases">
        <title>Photobacterium sp. BEI247 sp. nov., a marine bacterium isolated from Yongle Blue Hole in the South China Sea.</title>
        <authorList>
            <person name="Wang X."/>
        </authorList>
    </citation>
    <scope>NUCLEOTIDE SEQUENCE [LARGE SCALE GENOMIC DNA]</scope>
    <source>
        <strain evidence="7">BEI247</strain>
    </source>
</reference>
<keyword evidence="4" id="KW-0460">Magnesium</keyword>
<comment type="similarity">
    <text evidence="2">Belongs to the HAD-like hydrolase superfamily. CbbY/CbbZ/Gph/YieH family.</text>
</comment>
<gene>
    <name evidence="6" type="ORF">EDI28_05970</name>
</gene>
<evidence type="ECO:0000256" key="2">
    <source>
        <dbReference type="ARBA" id="ARBA00006171"/>
    </source>
</evidence>
<comment type="cofactor">
    <cofactor evidence="1">
        <name>Mg(2+)</name>
        <dbReference type="ChEBI" id="CHEBI:18420"/>
    </cofactor>
</comment>
<evidence type="ECO:0000256" key="1">
    <source>
        <dbReference type="ARBA" id="ARBA00001946"/>
    </source>
</evidence>
<evidence type="ECO:0000313" key="6">
    <source>
        <dbReference type="EMBL" id="RWX57560.1"/>
    </source>
</evidence>
<dbReference type="Gene3D" id="1.10.150.240">
    <property type="entry name" value="Putative phosphatase, domain 2"/>
    <property type="match status" value="1"/>
</dbReference>
<dbReference type="RefSeq" id="WP_128782867.1">
    <property type="nucleotide sequence ID" value="NZ_RJLM01000001.1"/>
</dbReference>
<accession>A0A444JWW8</accession>
<dbReference type="SFLD" id="SFLDG01129">
    <property type="entry name" value="C1.5:_HAD__Beta-PGM__Phosphata"/>
    <property type="match status" value="1"/>
</dbReference>
<protein>
    <submittedName>
        <fullName evidence="6">HAD family phosphatase</fullName>
    </submittedName>
</protein>
<dbReference type="Gene3D" id="3.40.50.1000">
    <property type="entry name" value="HAD superfamily/HAD-like"/>
    <property type="match status" value="1"/>
</dbReference>
<dbReference type="Proteomes" id="UP000287563">
    <property type="component" value="Unassembled WGS sequence"/>
</dbReference>
<dbReference type="SUPFAM" id="SSF56784">
    <property type="entry name" value="HAD-like"/>
    <property type="match status" value="1"/>
</dbReference>
<dbReference type="NCBIfam" id="TIGR01509">
    <property type="entry name" value="HAD-SF-IA-v3"/>
    <property type="match status" value="1"/>
</dbReference>
<keyword evidence="3" id="KW-0479">Metal-binding</keyword>
<dbReference type="PANTHER" id="PTHR46193:SF18">
    <property type="entry name" value="HEXITOL PHOSPHATASE B"/>
    <property type="match status" value="1"/>
</dbReference>